<dbReference type="InterPro" id="IPR036388">
    <property type="entry name" value="WH-like_DNA-bd_sf"/>
</dbReference>
<organism evidence="6 8">
    <name type="scientific">Dialister pneumosintes</name>
    <dbReference type="NCBI Taxonomy" id="39950"/>
    <lineage>
        <taxon>Bacteria</taxon>
        <taxon>Bacillati</taxon>
        <taxon>Bacillota</taxon>
        <taxon>Negativicutes</taxon>
        <taxon>Veillonellales</taxon>
        <taxon>Veillonellaceae</taxon>
        <taxon>Dialister</taxon>
    </lineage>
</organism>
<dbReference type="InterPro" id="IPR000847">
    <property type="entry name" value="LysR_HTH_N"/>
</dbReference>
<dbReference type="KEGG" id="dpn:BCB69_01220"/>
<evidence type="ECO:0000313" key="7">
    <source>
        <dbReference type="EMBL" id="RID94320.1"/>
    </source>
</evidence>
<keyword evidence="4" id="KW-0804">Transcription</keyword>
<feature type="domain" description="HTH lysR-type" evidence="5">
    <location>
        <begin position="1"/>
        <end position="58"/>
    </location>
</feature>
<name>A0A1B3WCP9_9FIRM</name>
<dbReference type="Gene3D" id="1.10.10.10">
    <property type="entry name" value="Winged helix-like DNA-binding domain superfamily/Winged helix DNA-binding domain"/>
    <property type="match status" value="1"/>
</dbReference>
<dbReference type="Proteomes" id="UP000266262">
    <property type="component" value="Unassembled WGS sequence"/>
</dbReference>
<dbReference type="SUPFAM" id="SSF53850">
    <property type="entry name" value="Periplasmic binding protein-like II"/>
    <property type="match status" value="1"/>
</dbReference>
<accession>A0A1B3WCP9</accession>
<protein>
    <submittedName>
        <fullName evidence="6">LysR family transcriptional regulator</fullName>
    </submittedName>
</protein>
<dbReference type="PANTHER" id="PTHR30126">
    <property type="entry name" value="HTH-TYPE TRANSCRIPTIONAL REGULATOR"/>
    <property type="match status" value="1"/>
</dbReference>
<dbReference type="GO" id="GO:0000976">
    <property type="term" value="F:transcription cis-regulatory region binding"/>
    <property type="evidence" value="ECO:0007669"/>
    <property type="project" value="TreeGrafter"/>
</dbReference>
<dbReference type="InterPro" id="IPR005119">
    <property type="entry name" value="LysR_subst-bd"/>
</dbReference>
<keyword evidence="2" id="KW-0805">Transcription regulation</keyword>
<evidence type="ECO:0000313" key="9">
    <source>
        <dbReference type="Proteomes" id="UP000266262"/>
    </source>
</evidence>
<dbReference type="InterPro" id="IPR036390">
    <property type="entry name" value="WH_DNA-bd_sf"/>
</dbReference>
<dbReference type="SUPFAM" id="SSF46785">
    <property type="entry name" value="Winged helix' DNA-binding domain"/>
    <property type="match status" value="1"/>
</dbReference>
<evidence type="ECO:0000313" key="8">
    <source>
        <dbReference type="Proteomes" id="UP000094757"/>
    </source>
</evidence>
<dbReference type="CDD" id="cd05466">
    <property type="entry name" value="PBP2_LTTR_substrate"/>
    <property type="match status" value="1"/>
</dbReference>
<dbReference type="EMBL" id="QWKU01000001">
    <property type="protein sequence ID" value="RID94320.1"/>
    <property type="molecule type" value="Genomic_DNA"/>
</dbReference>
<dbReference type="EMBL" id="CP017037">
    <property type="protein sequence ID" value="AOH38726.1"/>
    <property type="molecule type" value="Genomic_DNA"/>
</dbReference>
<sequence>MNNTDWKILIYLKEEKSINKVAKRLFMTQPSLTYRLGQMEKEIGIPLFIRTNKGVHFTDAGNRLYSYAEKELQQYQDMKNFVTNDPSDISGVLRIGAIQSFIQSHIPGILKGFINKYNGIDISLTNNISDNLIKSIKKEEIQLAIIRGPHQWQDFEIILENQPIYLISTIPITIDSLALQPAVRYNSDPTLEEVRIQWWKQNGIDDPPFVLDVNDCLTAVEIINAGLGYSIITEDMMKKCKLGLYTKKLYDKEGIPLTRTTKLICKSAMLGSGTISAFISFIKDYFHVDSPI</sequence>
<dbReference type="AlphaFoldDB" id="A0A1B3WCP9"/>
<evidence type="ECO:0000256" key="2">
    <source>
        <dbReference type="ARBA" id="ARBA00023015"/>
    </source>
</evidence>
<evidence type="ECO:0000259" key="5">
    <source>
        <dbReference type="PROSITE" id="PS50931"/>
    </source>
</evidence>
<reference evidence="6" key="2">
    <citation type="submission" date="2016-08" db="EMBL/GenBank/DDBJ databases">
        <authorList>
            <person name="Seilhamer J.J."/>
        </authorList>
    </citation>
    <scope>NUCLEOTIDE SEQUENCE [LARGE SCALE GENOMIC DNA]</scope>
    <source>
        <strain evidence="6">F0677</strain>
    </source>
</reference>
<dbReference type="Pfam" id="PF03466">
    <property type="entry name" value="LysR_substrate"/>
    <property type="match status" value="1"/>
</dbReference>
<dbReference type="OrthoDB" id="107670at2"/>
<dbReference type="RefSeq" id="WP_022513150.1">
    <property type="nucleotide sequence ID" value="NZ_CP017037.1"/>
</dbReference>
<evidence type="ECO:0000256" key="3">
    <source>
        <dbReference type="ARBA" id="ARBA00023125"/>
    </source>
</evidence>
<dbReference type="PRINTS" id="PR00039">
    <property type="entry name" value="HTHLYSR"/>
</dbReference>
<proteinExistence type="inferred from homology"/>
<evidence type="ECO:0000256" key="1">
    <source>
        <dbReference type="ARBA" id="ARBA00009437"/>
    </source>
</evidence>
<gene>
    <name evidence="6" type="ORF">BCB69_01220</name>
    <name evidence="7" type="ORF">DX915_01970</name>
</gene>
<reference evidence="8" key="1">
    <citation type="submission" date="2016-08" db="EMBL/GenBank/DDBJ databases">
        <authorList>
            <person name="Holder M.E."/>
            <person name="Ajami N.J."/>
            <person name="Petrosino J.F."/>
        </authorList>
    </citation>
    <scope>NUCLEOTIDE SEQUENCE [LARGE SCALE GENOMIC DNA]</scope>
    <source>
        <strain evidence="8">F0677</strain>
    </source>
</reference>
<dbReference type="PROSITE" id="PS50931">
    <property type="entry name" value="HTH_LYSR"/>
    <property type="match status" value="1"/>
</dbReference>
<dbReference type="Pfam" id="PF00126">
    <property type="entry name" value="HTH_1"/>
    <property type="match status" value="1"/>
</dbReference>
<keyword evidence="9" id="KW-1185">Reference proteome</keyword>
<dbReference type="PANTHER" id="PTHR30126:SF78">
    <property type="entry name" value="HTH LYSR-TYPE DOMAIN-CONTAINING PROTEIN"/>
    <property type="match status" value="1"/>
</dbReference>
<dbReference type="Gene3D" id="3.40.190.290">
    <property type="match status" value="1"/>
</dbReference>
<dbReference type="GO" id="GO:0003700">
    <property type="term" value="F:DNA-binding transcription factor activity"/>
    <property type="evidence" value="ECO:0007669"/>
    <property type="project" value="InterPro"/>
</dbReference>
<reference evidence="7 9" key="3">
    <citation type="submission" date="2018-08" db="EMBL/GenBank/DDBJ databases">
        <title>Draft genome sequence of Dialister pneumosintes KCOM 1685.</title>
        <authorList>
            <person name="Kook J.-K."/>
            <person name="Park S.-N."/>
            <person name="Lim Y.K."/>
        </authorList>
    </citation>
    <scope>NUCLEOTIDE SEQUENCE [LARGE SCALE GENOMIC DNA]</scope>
    <source>
        <strain evidence="7 9">KCOM 1685</strain>
    </source>
</reference>
<dbReference type="Proteomes" id="UP000094757">
    <property type="component" value="Chromosome"/>
</dbReference>
<evidence type="ECO:0000313" key="6">
    <source>
        <dbReference type="EMBL" id="AOH38726.1"/>
    </source>
</evidence>
<evidence type="ECO:0000256" key="4">
    <source>
        <dbReference type="ARBA" id="ARBA00023163"/>
    </source>
</evidence>
<dbReference type="STRING" id="39950.BCB69_01220"/>
<comment type="similarity">
    <text evidence="1">Belongs to the LysR transcriptional regulatory family.</text>
</comment>
<keyword evidence="3" id="KW-0238">DNA-binding</keyword>